<dbReference type="AlphaFoldDB" id="A0A0F8YBF2"/>
<proteinExistence type="predicted"/>
<sequence length="261" mass="26339">MSYPNVIYGDYGDQHVAQSTKIGGLPLGQLMILPDGGKFRHARAHTALALTAGYLYEASGTAGPLAGTGYEKALTCTAAVGATSVVVTCPTGTALIAKTLDDGYLHVASSSGTGVGYTYKIKTNNSAAAGATATISLYPSNPIVVAIGGSTPLVGVKENEYNALDVTTADTAQKGPLAGIACMATSAGFYTWVQRSGVNVCKIGATAMVRGDNVHSSTAVVGHVQNAITAGTTGAKSRGLVGCTMTVSETGGWSQVNLALE</sequence>
<accession>A0A0F8YBF2</accession>
<organism evidence="1">
    <name type="scientific">marine sediment metagenome</name>
    <dbReference type="NCBI Taxonomy" id="412755"/>
    <lineage>
        <taxon>unclassified sequences</taxon>
        <taxon>metagenomes</taxon>
        <taxon>ecological metagenomes</taxon>
    </lineage>
</organism>
<comment type="caution">
    <text evidence="1">The sequence shown here is derived from an EMBL/GenBank/DDBJ whole genome shotgun (WGS) entry which is preliminary data.</text>
</comment>
<gene>
    <name evidence="1" type="ORF">LCGC14_3114890</name>
</gene>
<evidence type="ECO:0000313" key="1">
    <source>
        <dbReference type="EMBL" id="KKK51444.1"/>
    </source>
</evidence>
<dbReference type="EMBL" id="LAZR01067504">
    <property type="protein sequence ID" value="KKK51444.1"/>
    <property type="molecule type" value="Genomic_DNA"/>
</dbReference>
<reference evidence="1" key="1">
    <citation type="journal article" date="2015" name="Nature">
        <title>Complex archaea that bridge the gap between prokaryotes and eukaryotes.</title>
        <authorList>
            <person name="Spang A."/>
            <person name="Saw J.H."/>
            <person name="Jorgensen S.L."/>
            <person name="Zaremba-Niedzwiedzka K."/>
            <person name="Martijn J."/>
            <person name="Lind A.E."/>
            <person name="van Eijk R."/>
            <person name="Schleper C."/>
            <person name="Guy L."/>
            <person name="Ettema T.J."/>
        </authorList>
    </citation>
    <scope>NUCLEOTIDE SEQUENCE</scope>
</reference>
<protein>
    <submittedName>
        <fullName evidence="1">Uncharacterized protein</fullName>
    </submittedName>
</protein>
<name>A0A0F8YBF2_9ZZZZ</name>